<dbReference type="eggNOG" id="KOG1381">
    <property type="taxonomic scope" value="Eukaryota"/>
</dbReference>
<dbReference type="UniPathway" id="UPA00213"/>
<dbReference type="PANTHER" id="PTHR11048:SF28">
    <property type="entry name" value="4-HYDROXYBENZOATE POLYPRENYLTRANSFERASE, MITOCHONDRIAL"/>
    <property type="match status" value="1"/>
</dbReference>
<dbReference type="FunFam" id="1.20.120.1780:FF:000001">
    <property type="entry name" value="4-hydroxybenzoate octaprenyltransferase"/>
    <property type="match status" value="1"/>
</dbReference>
<evidence type="ECO:0000256" key="10">
    <source>
        <dbReference type="ARBA" id="ARBA00075214"/>
    </source>
</evidence>
<feature type="transmembrane region" description="Helical" evidence="12">
    <location>
        <begin position="245"/>
        <end position="265"/>
    </location>
</feature>
<dbReference type="InterPro" id="IPR030470">
    <property type="entry name" value="UbiA_prenylTrfase_CS"/>
</dbReference>
<dbReference type="PANTHER" id="PTHR11048">
    <property type="entry name" value="PRENYLTRANSFERASES"/>
    <property type="match status" value="1"/>
</dbReference>
<feature type="transmembrane region" description="Helical" evidence="12">
    <location>
        <begin position="61"/>
        <end position="77"/>
    </location>
</feature>
<feature type="transmembrane region" description="Helical" evidence="12">
    <location>
        <begin position="83"/>
        <end position="100"/>
    </location>
</feature>
<dbReference type="InterPro" id="IPR044878">
    <property type="entry name" value="UbiA_sf"/>
</dbReference>
<dbReference type="Proteomes" id="UP000012174">
    <property type="component" value="Unassembled WGS sequence"/>
</dbReference>
<evidence type="ECO:0000256" key="1">
    <source>
        <dbReference type="ARBA" id="ARBA00001946"/>
    </source>
</evidence>
<keyword evidence="7 12" id="KW-1133">Transmembrane helix</keyword>
<dbReference type="OMA" id="LEVQIDW"/>
<sequence>MRGAGCAINDLWDRKLDPHVTRTRHRPVARGAVTPLRGVAFMGANLLVGLGILLQFPPTCLLYGVPSLLLVALYPLAKRVTYYPQFVLGLTFSWGALMGFPALGIDYLGAAPVAQSVLGVDVASFLGFGVDATTTAANNAANPLLAASLLYLSNVSWTVLYDMIYAHMDIRDDARAGIKSIALAHAASTKPVLSLLASVQIGLLAGAGWAAGAGPAFFVGSCGGAALMLGWMIRRVRLESVRDCWWWFVNGCWITGGTIAAGLGVDYVVRYLEVTRKGDDDADDDDSVNGDGGEGRKRVE</sequence>
<comment type="subcellular location">
    <subcellularLocation>
        <location evidence="2">Membrane</location>
        <topology evidence="2">Multi-pass membrane protein</topology>
    </subcellularLocation>
</comment>
<protein>
    <recommendedName>
        <fullName evidence="10">Diterpenoid pyrone biosynthesis cluster protein C</fullName>
    </recommendedName>
</protein>
<dbReference type="AlphaFoldDB" id="M7TGE4"/>
<dbReference type="HOGENOM" id="CLU_034879_1_1_1"/>
<keyword evidence="8 12" id="KW-0472">Membrane</keyword>
<dbReference type="GO" id="GO:0006744">
    <property type="term" value="P:ubiquinone biosynthetic process"/>
    <property type="evidence" value="ECO:0007669"/>
    <property type="project" value="TreeGrafter"/>
</dbReference>
<dbReference type="GO" id="GO:0005743">
    <property type="term" value="C:mitochondrial inner membrane"/>
    <property type="evidence" value="ECO:0007669"/>
    <property type="project" value="TreeGrafter"/>
</dbReference>
<evidence type="ECO:0000256" key="9">
    <source>
        <dbReference type="ARBA" id="ARBA00023180"/>
    </source>
</evidence>
<evidence type="ECO:0000313" key="14">
    <source>
        <dbReference type="Proteomes" id="UP000012174"/>
    </source>
</evidence>
<dbReference type="GO" id="GO:0016114">
    <property type="term" value="P:terpenoid biosynthetic process"/>
    <property type="evidence" value="ECO:0007669"/>
    <property type="project" value="UniProtKB-UniPathway"/>
</dbReference>
<evidence type="ECO:0000256" key="2">
    <source>
        <dbReference type="ARBA" id="ARBA00004141"/>
    </source>
</evidence>
<feature type="region of interest" description="Disordered" evidence="11">
    <location>
        <begin position="278"/>
        <end position="300"/>
    </location>
</feature>
<comment type="similarity">
    <text evidence="4">Belongs to the UbiA prenyltransferase family.</text>
</comment>
<evidence type="ECO:0000256" key="8">
    <source>
        <dbReference type="ARBA" id="ARBA00023136"/>
    </source>
</evidence>
<organism evidence="13 14">
    <name type="scientific">Eutypa lata (strain UCR-EL1)</name>
    <name type="common">Grapevine dieback disease fungus</name>
    <name type="synonym">Eutypa armeniacae</name>
    <dbReference type="NCBI Taxonomy" id="1287681"/>
    <lineage>
        <taxon>Eukaryota</taxon>
        <taxon>Fungi</taxon>
        <taxon>Dikarya</taxon>
        <taxon>Ascomycota</taxon>
        <taxon>Pezizomycotina</taxon>
        <taxon>Sordariomycetes</taxon>
        <taxon>Xylariomycetidae</taxon>
        <taxon>Xylariales</taxon>
        <taxon>Diatrypaceae</taxon>
        <taxon>Eutypa</taxon>
    </lineage>
</organism>
<dbReference type="GO" id="GO:0008412">
    <property type="term" value="F:4-hydroxybenzoate polyprenyltransferase activity"/>
    <property type="evidence" value="ECO:0007669"/>
    <property type="project" value="TreeGrafter"/>
</dbReference>
<dbReference type="FunFam" id="1.10.357.140:FF:000008">
    <property type="entry name" value="4-hydroxybenzoate octaprenyltransferase"/>
    <property type="match status" value="1"/>
</dbReference>
<feature type="transmembrane region" description="Helical" evidence="12">
    <location>
        <begin position="107"/>
        <end position="128"/>
    </location>
</feature>
<dbReference type="CDD" id="cd13959">
    <property type="entry name" value="PT_UbiA_COQ2"/>
    <property type="match status" value="1"/>
</dbReference>
<comment type="pathway">
    <text evidence="3">Secondary metabolite biosynthesis; terpenoid biosynthesis.</text>
</comment>
<dbReference type="Pfam" id="PF01040">
    <property type="entry name" value="UbiA"/>
    <property type="match status" value="1"/>
</dbReference>
<keyword evidence="9" id="KW-0325">Glycoprotein</keyword>
<feature type="transmembrane region" description="Helical" evidence="12">
    <location>
        <begin position="140"/>
        <end position="161"/>
    </location>
</feature>
<keyword evidence="6 12" id="KW-0812">Transmembrane</keyword>
<gene>
    <name evidence="13" type="ORF">UCREL1_3961</name>
</gene>
<name>M7TGE4_EUTLA</name>
<evidence type="ECO:0000256" key="4">
    <source>
        <dbReference type="ARBA" id="ARBA00005985"/>
    </source>
</evidence>
<dbReference type="InterPro" id="IPR000537">
    <property type="entry name" value="UbiA_prenyltransferase"/>
</dbReference>
<dbReference type="STRING" id="1287681.M7TGE4"/>
<evidence type="ECO:0000256" key="12">
    <source>
        <dbReference type="SAM" id="Phobius"/>
    </source>
</evidence>
<dbReference type="PROSITE" id="PS00943">
    <property type="entry name" value="UBIA"/>
    <property type="match status" value="1"/>
</dbReference>
<evidence type="ECO:0000256" key="7">
    <source>
        <dbReference type="ARBA" id="ARBA00022989"/>
    </source>
</evidence>
<reference evidence="14" key="1">
    <citation type="journal article" date="2013" name="Genome Announc.">
        <title>Draft genome sequence of the grapevine dieback fungus Eutypa lata UCR-EL1.</title>
        <authorList>
            <person name="Blanco-Ulate B."/>
            <person name="Rolshausen P.E."/>
            <person name="Cantu D."/>
        </authorList>
    </citation>
    <scope>NUCLEOTIDE SEQUENCE [LARGE SCALE GENOMIC DNA]</scope>
    <source>
        <strain evidence="14">UCR-EL1</strain>
    </source>
</reference>
<accession>M7TGE4</accession>
<evidence type="ECO:0000256" key="5">
    <source>
        <dbReference type="ARBA" id="ARBA00022679"/>
    </source>
</evidence>
<feature type="transmembrane region" description="Helical" evidence="12">
    <location>
        <begin position="36"/>
        <end position="54"/>
    </location>
</feature>
<feature type="transmembrane region" description="Helical" evidence="12">
    <location>
        <begin position="216"/>
        <end position="233"/>
    </location>
</feature>
<dbReference type="Gene3D" id="1.20.120.1780">
    <property type="entry name" value="UbiA prenyltransferase"/>
    <property type="match status" value="1"/>
</dbReference>
<dbReference type="Gene3D" id="1.10.357.140">
    <property type="entry name" value="UbiA prenyltransferase"/>
    <property type="match status" value="1"/>
</dbReference>
<dbReference type="OrthoDB" id="18170at2759"/>
<comment type="cofactor">
    <cofactor evidence="1">
        <name>Mg(2+)</name>
        <dbReference type="ChEBI" id="CHEBI:18420"/>
    </cofactor>
</comment>
<keyword evidence="5 13" id="KW-0808">Transferase</keyword>
<dbReference type="KEGG" id="ela:UCREL1_3961"/>
<evidence type="ECO:0000256" key="3">
    <source>
        <dbReference type="ARBA" id="ARBA00004721"/>
    </source>
</evidence>
<dbReference type="EMBL" id="KB706143">
    <property type="protein sequence ID" value="EMR69016.1"/>
    <property type="molecule type" value="Genomic_DNA"/>
</dbReference>
<proteinExistence type="inferred from homology"/>
<keyword evidence="14" id="KW-1185">Reference proteome</keyword>
<evidence type="ECO:0000313" key="13">
    <source>
        <dbReference type="EMBL" id="EMR69016.1"/>
    </source>
</evidence>
<evidence type="ECO:0000256" key="11">
    <source>
        <dbReference type="SAM" id="MobiDB-lite"/>
    </source>
</evidence>
<dbReference type="InterPro" id="IPR039653">
    <property type="entry name" value="Prenyltransferase"/>
</dbReference>
<evidence type="ECO:0000256" key="6">
    <source>
        <dbReference type="ARBA" id="ARBA00022692"/>
    </source>
</evidence>